<protein>
    <recommendedName>
        <fullName evidence="1">Glyoxalase-like domain-containing protein</fullName>
    </recommendedName>
</protein>
<dbReference type="AlphaFoldDB" id="A0A644WVB6"/>
<gene>
    <name evidence="2" type="ORF">SDC9_54175</name>
</gene>
<name>A0A644WVB6_9ZZZZ</name>
<organism evidence="2">
    <name type="scientific">bioreactor metagenome</name>
    <dbReference type="NCBI Taxonomy" id="1076179"/>
    <lineage>
        <taxon>unclassified sequences</taxon>
        <taxon>metagenomes</taxon>
        <taxon>ecological metagenomes</taxon>
    </lineage>
</organism>
<dbReference type="Gene3D" id="3.30.720.110">
    <property type="match status" value="1"/>
</dbReference>
<accession>A0A644WVB6</accession>
<reference evidence="2" key="1">
    <citation type="submission" date="2019-08" db="EMBL/GenBank/DDBJ databases">
        <authorList>
            <person name="Kucharzyk K."/>
            <person name="Murdoch R.W."/>
            <person name="Higgins S."/>
            <person name="Loffler F."/>
        </authorList>
    </citation>
    <scope>NUCLEOTIDE SEQUENCE</scope>
</reference>
<evidence type="ECO:0000313" key="2">
    <source>
        <dbReference type="EMBL" id="MPM07866.1"/>
    </source>
</evidence>
<dbReference type="InterPro" id="IPR025870">
    <property type="entry name" value="Glyoxalase-like_dom"/>
</dbReference>
<evidence type="ECO:0000259" key="1">
    <source>
        <dbReference type="Pfam" id="PF12681"/>
    </source>
</evidence>
<proteinExistence type="predicted"/>
<feature type="domain" description="Glyoxalase-like" evidence="1">
    <location>
        <begin position="7"/>
        <end position="123"/>
    </location>
</feature>
<dbReference type="Pfam" id="PF12681">
    <property type="entry name" value="Glyoxalase_2"/>
    <property type="match status" value="1"/>
</dbReference>
<dbReference type="InterPro" id="IPR029068">
    <property type="entry name" value="Glyas_Bleomycin-R_OHBP_Dase"/>
</dbReference>
<dbReference type="Gene3D" id="3.30.720.120">
    <property type="match status" value="1"/>
</dbReference>
<comment type="caution">
    <text evidence="2">The sequence shown here is derived from an EMBL/GenBank/DDBJ whole genome shotgun (WGS) entry which is preliminary data.</text>
</comment>
<dbReference type="EMBL" id="VSSQ01001384">
    <property type="protein sequence ID" value="MPM07866.1"/>
    <property type="molecule type" value="Genomic_DNA"/>
</dbReference>
<dbReference type="SUPFAM" id="SSF54593">
    <property type="entry name" value="Glyoxalase/Bleomycin resistance protein/Dihydroxybiphenyl dioxygenase"/>
    <property type="match status" value="1"/>
</dbReference>
<sequence length="129" mass="14240">MNIKETQIILYVEDQYKSRDFYKALLQADPILDVQGMTEFRLGENCKLGLMPVQGIKRLLGAAVAGLQKANFPGAELYLLVDDAEEAVGYAEFIGAPVISPVSARDWNHRAGYVADPDGYIIAFADMKI</sequence>